<dbReference type="SUPFAM" id="SSF52540">
    <property type="entry name" value="P-loop containing nucleoside triphosphate hydrolases"/>
    <property type="match status" value="1"/>
</dbReference>
<keyword evidence="4" id="KW-0067">ATP-binding</keyword>
<keyword evidence="4" id="KW-0547">Nucleotide-binding</keyword>
<dbReference type="InterPro" id="IPR006073">
    <property type="entry name" value="GTP-bd"/>
</dbReference>
<dbReference type="KEGG" id="scy:SCATT_17850"/>
<feature type="compositionally biased region" description="Basic and acidic residues" evidence="1">
    <location>
        <begin position="16"/>
        <end position="37"/>
    </location>
</feature>
<dbReference type="GO" id="GO:0043024">
    <property type="term" value="F:ribosomal small subunit binding"/>
    <property type="evidence" value="ECO:0007669"/>
    <property type="project" value="TreeGrafter"/>
</dbReference>
<evidence type="ECO:0000313" key="4">
    <source>
        <dbReference type="EMBL" id="AEW94156.1"/>
    </source>
</evidence>
<feature type="transmembrane region" description="Helical" evidence="2">
    <location>
        <begin position="528"/>
        <end position="548"/>
    </location>
</feature>
<dbReference type="PANTHER" id="PTHR42698:SF1">
    <property type="entry name" value="GTPASE ERA, MITOCHONDRIAL"/>
    <property type="match status" value="1"/>
</dbReference>
<dbReference type="Pfam" id="PF01926">
    <property type="entry name" value="MMR_HSR1"/>
    <property type="match status" value="1"/>
</dbReference>
<dbReference type="Proteomes" id="UP000007842">
    <property type="component" value="Chromosome"/>
</dbReference>
<accession>G8WQ96</accession>
<dbReference type="GO" id="GO:0005525">
    <property type="term" value="F:GTP binding"/>
    <property type="evidence" value="ECO:0007669"/>
    <property type="project" value="InterPro"/>
</dbReference>
<dbReference type="GO" id="GO:0019843">
    <property type="term" value="F:rRNA binding"/>
    <property type="evidence" value="ECO:0007669"/>
    <property type="project" value="TreeGrafter"/>
</dbReference>
<dbReference type="KEGG" id="sct:SCAT_1790"/>
<feature type="region of interest" description="Disordered" evidence="1">
    <location>
        <begin position="1"/>
        <end position="60"/>
    </location>
</feature>
<dbReference type="InterPro" id="IPR027417">
    <property type="entry name" value="P-loop_NTPase"/>
</dbReference>
<feature type="compositionally biased region" description="Polar residues" evidence="1">
    <location>
        <begin position="1"/>
        <end position="11"/>
    </location>
</feature>
<dbReference type="PANTHER" id="PTHR42698">
    <property type="entry name" value="GTPASE ERA"/>
    <property type="match status" value="1"/>
</dbReference>
<evidence type="ECO:0000256" key="1">
    <source>
        <dbReference type="SAM" id="MobiDB-lite"/>
    </source>
</evidence>
<organism evidence="4 5">
    <name type="scientific">Streptantibioticus cattleyicolor (strain ATCC 35852 / DSM 46488 / JCM 4925 / NBRC 14057 / NRRL 8057)</name>
    <name type="common">Streptomyces cattleya</name>
    <dbReference type="NCBI Taxonomy" id="1003195"/>
    <lineage>
        <taxon>Bacteria</taxon>
        <taxon>Bacillati</taxon>
        <taxon>Actinomycetota</taxon>
        <taxon>Actinomycetes</taxon>
        <taxon>Kitasatosporales</taxon>
        <taxon>Streptomycetaceae</taxon>
        <taxon>Streptantibioticus</taxon>
    </lineage>
</organism>
<dbReference type="AlphaFoldDB" id="F8JS46"/>
<dbReference type="GO" id="GO:0005829">
    <property type="term" value="C:cytosol"/>
    <property type="evidence" value="ECO:0007669"/>
    <property type="project" value="TreeGrafter"/>
</dbReference>
<gene>
    <name evidence="4" type="ordered locus">SCATT_17850</name>
</gene>
<name>F8JS46_STREN</name>
<reference evidence="5" key="1">
    <citation type="submission" date="2011-12" db="EMBL/GenBank/DDBJ databases">
        <title>Complete genome sequence of Streptomyces cattleya strain DSM 46488.</title>
        <authorList>
            <person name="Ou H.-Y."/>
            <person name="Li P."/>
            <person name="Zhao C."/>
            <person name="O'Hagan D."/>
            <person name="Deng Z."/>
        </authorList>
    </citation>
    <scope>NUCLEOTIDE SEQUENCE [LARGE SCALE GENOMIC DNA]</scope>
    <source>
        <strain evidence="5">ATCC 35852 / DSM 46488 / JCM 4925 / NBRC 14057 / NRRL 8057</strain>
    </source>
</reference>
<feature type="compositionally biased region" description="Gly residues" evidence="1">
    <location>
        <begin position="45"/>
        <end position="55"/>
    </location>
</feature>
<keyword evidence="5" id="KW-1185">Reference proteome</keyword>
<keyword evidence="2" id="KW-1133">Transmembrane helix</keyword>
<dbReference type="STRING" id="1003195.SCATT_17850"/>
<proteinExistence type="predicted"/>
<protein>
    <submittedName>
        <fullName evidence="4">Putative ATP-binding membrane protein</fullName>
    </submittedName>
</protein>
<evidence type="ECO:0000313" key="5">
    <source>
        <dbReference type="Proteomes" id="UP000007842"/>
    </source>
</evidence>
<feature type="region of interest" description="Disordered" evidence="1">
    <location>
        <begin position="173"/>
        <end position="218"/>
    </location>
</feature>
<dbReference type="GO" id="GO:0000028">
    <property type="term" value="P:ribosomal small subunit assembly"/>
    <property type="evidence" value="ECO:0007669"/>
    <property type="project" value="TreeGrafter"/>
</dbReference>
<dbReference type="HOGENOM" id="CLU_016609_1_1_11"/>
<keyword evidence="2" id="KW-0472">Membrane</keyword>
<keyword evidence="2" id="KW-0812">Transmembrane</keyword>
<dbReference type="PATRIC" id="fig|1003195.11.peg.3332"/>
<dbReference type="GO" id="GO:0005524">
    <property type="term" value="F:ATP binding"/>
    <property type="evidence" value="ECO:0007669"/>
    <property type="project" value="UniProtKB-KW"/>
</dbReference>
<feature type="domain" description="G" evidence="3">
    <location>
        <begin position="113"/>
        <end position="291"/>
    </location>
</feature>
<feature type="transmembrane region" description="Helical" evidence="2">
    <location>
        <begin position="554"/>
        <end position="574"/>
    </location>
</feature>
<dbReference type="eggNOG" id="COG0699">
    <property type="taxonomic scope" value="Bacteria"/>
</dbReference>
<dbReference type="EMBL" id="CP003219">
    <property type="protein sequence ID" value="AEW94156.1"/>
    <property type="molecule type" value="Genomic_DNA"/>
</dbReference>
<accession>F8JS46</accession>
<sequence>MTAVTTTSGQPPRSVGPHDRHSHPDPYDVDRDPRQPGDHTAWYGVGPGSGGGPAGGARLAPQRTDGLRQRVDALAELVGLSRTRVDGDVLAHAGTLVERVAERRRLSLDHTVVALAGATGSGKSSLFNALTGTELSKVGVRRPTTSSPVACAWDAHGATALMDRLAIPPHARFVRHTRTARRGTAETAAGRSAPANHPRPLRTAAQHTPDTQRDLRPEPGAAVELDGLILIDLPDHDSAARGHREQVDRLLDLVDVVVWVLDPEKYADAVLHERYLRPLAKHADVMLVVLNQVDRLPTEAAEQVLDDLRRLLDEDGLAVGEHGEAGAAVLAVSALTGEGLDELTDVIAQVVAERSAAGRRLAADLDRETERLRPTYIGTGTAGLTDAAREEFVARLADAIGAAAAGQTAQRAWSAEAARACGTWRSRLAPHGRRRVRLLRRRAVPPPSTTARRATAPAAARPVVDEAVRTVADAAAEGLPTPWARAVREAARRGARGLPEALDVAAAKAEATEMERPRWWSVARAAQWLLAVLTVAGLAGVGVVVGGWVGLPVWLPAVLAGVGVLGGPVLAWACRAGSRGPARRYGQSTERRLRDAAADCGRARVLEPIAAELLRYREVREQYGVAAGR</sequence>
<dbReference type="Gene3D" id="3.40.50.300">
    <property type="entry name" value="P-loop containing nucleotide triphosphate hydrolases"/>
    <property type="match status" value="1"/>
</dbReference>
<evidence type="ECO:0000259" key="3">
    <source>
        <dbReference type="Pfam" id="PF01926"/>
    </source>
</evidence>
<dbReference type="InterPro" id="IPR005662">
    <property type="entry name" value="GTPase_Era-like"/>
</dbReference>
<evidence type="ECO:0000256" key="2">
    <source>
        <dbReference type="SAM" id="Phobius"/>
    </source>
</evidence>